<proteinExistence type="predicted"/>
<dbReference type="AlphaFoldDB" id="A0A382DE41"/>
<feature type="non-terminal residue" evidence="1">
    <location>
        <position position="1"/>
    </location>
</feature>
<sequence>VASYFYNVTKKRKGPLGIIPVKNKIKTGTAWPKPLTIL</sequence>
<dbReference type="EMBL" id="UINC01038789">
    <property type="protein sequence ID" value="SVB36292.1"/>
    <property type="molecule type" value="Genomic_DNA"/>
</dbReference>
<accession>A0A382DE41</accession>
<gene>
    <name evidence="1" type="ORF">METZ01_LOCUS189146</name>
</gene>
<organism evidence="1">
    <name type="scientific">marine metagenome</name>
    <dbReference type="NCBI Taxonomy" id="408172"/>
    <lineage>
        <taxon>unclassified sequences</taxon>
        <taxon>metagenomes</taxon>
        <taxon>ecological metagenomes</taxon>
    </lineage>
</organism>
<reference evidence="1" key="1">
    <citation type="submission" date="2018-05" db="EMBL/GenBank/DDBJ databases">
        <authorList>
            <person name="Lanie J.A."/>
            <person name="Ng W.-L."/>
            <person name="Kazmierczak K.M."/>
            <person name="Andrzejewski T.M."/>
            <person name="Davidsen T.M."/>
            <person name="Wayne K.J."/>
            <person name="Tettelin H."/>
            <person name="Glass J.I."/>
            <person name="Rusch D."/>
            <person name="Podicherti R."/>
            <person name="Tsui H.-C.T."/>
            <person name="Winkler M.E."/>
        </authorList>
    </citation>
    <scope>NUCLEOTIDE SEQUENCE</scope>
</reference>
<evidence type="ECO:0000313" key="1">
    <source>
        <dbReference type="EMBL" id="SVB36292.1"/>
    </source>
</evidence>
<name>A0A382DE41_9ZZZZ</name>
<protein>
    <submittedName>
        <fullName evidence="1">Uncharacterized protein</fullName>
    </submittedName>
</protein>